<organism evidence="1 2">
    <name type="scientific">Camellia lanceoleosa</name>
    <dbReference type="NCBI Taxonomy" id="1840588"/>
    <lineage>
        <taxon>Eukaryota</taxon>
        <taxon>Viridiplantae</taxon>
        <taxon>Streptophyta</taxon>
        <taxon>Embryophyta</taxon>
        <taxon>Tracheophyta</taxon>
        <taxon>Spermatophyta</taxon>
        <taxon>Magnoliopsida</taxon>
        <taxon>eudicotyledons</taxon>
        <taxon>Gunneridae</taxon>
        <taxon>Pentapetalae</taxon>
        <taxon>asterids</taxon>
        <taxon>Ericales</taxon>
        <taxon>Theaceae</taxon>
        <taxon>Camellia</taxon>
    </lineage>
</organism>
<sequence>MRKNRLKRRRHKGRKGKEIIDFDGKKKSTAAEDVGKVREYCDVDVSDKVETKKRKREKKKGKDDLGAGMQEMMAEEFGNKSSLTKDKDFGYNNRNHHSARNKMQEIETKNGDKGNRKKPNSFEPGSKDRKPKAKSKKVRFSGNIEVFPSSDGPSKGKEKNEDEKLVQGKWFSPEEDEIIKDAVSNYIRELADALGKHRFHLKDAWHKIKLPNINKGHWSQEEYQNLFDLVNMDLRMKAYEEKKSKHGMLRDNISWGAISDKLLTQSDKVCSEKWYHQLSSSMVAEGNWADTDDYRLLDTLFSLDACCIEDVDWDYLLDHRSGDLCRKRWNQMINHIGEHKNKSFAEQVEILTNRCSPDLLEAREAWDNKPFVD</sequence>
<protein>
    <submittedName>
        <fullName evidence="1">Cyclin-D-binding Myb-like transcription factor 1</fullName>
    </submittedName>
</protein>
<evidence type="ECO:0000313" key="1">
    <source>
        <dbReference type="EMBL" id="KAI8021051.1"/>
    </source>
</evidence>
<evidence type="ECO:0000313" key="2">
    <source>
        <dbReference type="Proteomes" id="UP001060215"/>
    </source>
</evidence>
<gene>
    <name evidence="1" type="ORF">LOK49_LG03G03008</name>
</gene>
<keyword evidence="2" id="KW-1185">Reference proteome</keyword>
<dbReference type="EMBL" id="CM045763">
    <property type="protein sequence ID" value="KAI8021051.1"/>
    <property type="molecule type" value="Genomic_DNA"/>
</dbReference>
<comment type="caution">
    <text evidence="1">The sequence shown here is derived from an EMBL/GenBank/DDBJ whole genome shotgun (WGS) entry which is preliminary data.</text>
</comment>
<dbReference type="Proteomes" id="UP001060215">
    <property type="component" value="Chromosome 6"/>
</dbReference>
<accession>A0ACC0IBK1</accession>
<name>A0ACC0IBK1_9ERIC</name>
<proteinExistence type="predicted"/>
<reference evidence="1 2" key="1">
    <citation type="journal article" date="2022" name="Plant J.">
        <title>Chromosome-level genome of Camellia lanceoleosa provides a valuable resource for understanding genome evolution and self-incompatibility.</title>
        <authorList>
            <person name="Gong W."/>
            <person name="Xiao S."/>
            <person name="Wang L."/>
            <person name="Liao Z."/>
            <person name="Chang Y."/>
            <person name="Mo W."/>
            <person name="Hu G."/>
            <person name="Li W."/>
            <person name="Zhao G."/>
            <person name="Zhu H."/>
            <person name="Hu X."/>
            <person name="Ji K."/>
            <person name="Xiang X."/>
            <person name="Song Q."/>
            <person name="Yuan D."/>
            <person name="Jin S."/>
            <person name="Zhang L."/>
        </authorList>
    </citation>
    <scope>NUCLEOTIDE SEQUENCE [LARGE SCALE GENOMIC DNA]</scope>
    <source>
        <strain evidence="1">SQ_2022a</strain>
    </source>
</reference>